<protein>
    <submittedName>
        <fullName evidence="2">Uncharacterized protein</fullName>
    </submittedName>
</protein>
<organism evidence="2">
    <name type="scientific">uncultured Friedmanniella sp</name>
    <dbReference type="NCBI Taxonomy" id="335381"/>
    <lineage>
        <taxon>Bacteria</taxon>
        <taxon>Bacillati</taxon>
        <taxon>Actinomycetota</taxon>
        <taxon>Actinomycetes</taxon>
        <taxon>Propionibacteriales</taxon>
        <taxon>Nocardioidaceae</taxon>
        <taxon>Friedmanniella</taxon>
        <taxon>environmental samples</taxon>
    </lineage>
</organism>
<name>A0A6J4K1C6_9ACTN</name>
<feature type="non-terminal residue" evidence="2">
    <location>
        <position position="1"/>
    </location>
</feature>
<feature type="compositionally biased region" description="Low complexity" evidence="1">
    <location>
        <begin position="9"/>
        <end position="20"/>
    </location>
</feature>
<evidence type="ECO:0000256" key="1">
    <source>
        <dbReference type="SAM" id="MobiDB-lite"/>
    </source>
</evidence>
<dbReference type="EMBL" id="CADCTS010000106">
    <property type="protein sequence ID" value="CAA9293174.1"/>
    <property type="molecule type" value="Genomic_DNA"/>
</dbReference>
<gene>
    <name evidence="2" type="ORF">AVDCRST_MAG48-709</name>
</gene>
<reference evidence="2" key="1">
    <citation type="submission" date="2020-02" db="EMBL/GenBank/DDBJ databases">
        <authorList>
            <person name="Meier V. D."/>
        </authorList>
    </citation>
    <scope>NUCLEOTIDE SEQUENCE</scope>
    <source>
        <strain evidence="2">AVDCRST_MAG48</strain>
    </source>
</reference>
<evidence type="ECO:0000313" key="2">
    <source>
        <dbReference type="EMBL" id="CAA9293174.1"/>
    </source>
</evidence>
<proteinExistence type="predicted"/>
<feature type="non-terminal residue" evidence="2">
    <location>
        <position position="34"/>
    </location>
</feature>
<dbReference type="AlphaFoldDB" id="A0A6J4K1C6"/>
<feature type="region of interest" description="Disordered" evidence="1">
    <location>
        <begin position="1"/>
        <end position="20"/>
    </location>
</feature>
<accession>A0A6J4K1C6</accession>
<sequence length="34" mass="3839">WPARRPRSRGSPPSAWSARATAWTGWSRGWPCCP</sequence>